<dbReference type="PANTHER" id="PTHR11364:SF27">
    <property type="entry name" value="SULFURTRANSFERASE"/>
    <property type="match status" value="1"/>
</dbReference>
<organism evidence="4 5">
    <name type="scientific">Kocuria palustris PEL</name>
    <dbReference type="NCBI Taxonomy" id="1236550"/>
    <lineage>
        <taxon>Bacteria</taxon>
        <taxon>Bacillati</taxon>
        <taxon>Actinomycetota</taxon>
        <taxon>Actinomycetes</taxon>
        <taxon>Micrococcales</taxon>
        <taxon>Micrococcaceae</taxon>
        <taxon>Kocuria</taxon>
    </lineage>
</organism>
<keyword evidence="2" id="KW-0677">Repeat</keyword>
<reference evidence="4 5" key="1">
    <citation type="journal article" date="2014" name="Genome Announc.">
        <title>Draft Genome Sequence of Kocuria palustris PEL.</title>
        <authorList>
            <person name="Sharma G."/>
            <person name="Khatri I."/>
            <person name="Subramanian S."/>
        </authorList>
    </citation>
    <scope>NUCLEOTIDE SEQUENCE [LARGE SCALE GENOMIC DNA]</scope>
    <source>
        <strain evidence="4 5">PEL</strain>
    </source>
</reference>
<evidence type="ECO:0000259" key="3">
    <source>
        <dbReference type="PROSITE" id="PS50206"/>
    </source>
</evidence>
<dbReference type="GO" id="GO:0004792">
    <property type="term" value="F:thiosulfate-cyanide sulfurtransferase activity"/>
    <property type="evidence" value="ECO:0007669"/>
    <property type="project" value="TreeGrafter"/>
</dbReference>
<evidence type="ECO:0000313" key="5">
    <source>
        <dbReference type="Proteomes" id="UP000009877"/>
    </source>
</evidence>
<dbReference type="InterPro" id="IPR036873">
    <property type="entry name" value="Rhodanese-like_dom_sf"/>
</dbReference>
<dbReference type="CDD" id="cd01449">
    <property type="entry name" value="TST_Repeat_2"/>
    <property type="match status" value="1"/>
</dbReference>
<evidence type="ECO:0000256" key="1">
    <source>
        <dbReference type="ARBA" id="ARBA00022679"/>
    </source>
</evidence>
<comment type="caution">
    <text evidence="4">The sequence shown here is derived from an EMBL/GenBank/DDBJ whole genome shotgun (WGS) entry which is preliminary data.</text>
</comment>
<dbReference type="Gene3D" id="3.40.250.10">
    <property type="entry name" value="Rhodanese-like domain"/>
    <property type="match status" value="2"/>
</dbReference>
<dbReference type="PANTHER" id="PTHR11364">
    <property type="entry name" value="THIOSULFATE SULFERTANSFERASE"/>
    <property type="match status" value="1"/>
</dbReference>
<feature type="domain" description="Rhodanese" evidence="3">
    <location>
        <begin position="167"/>
        <end position="281"/>
    </location>
</feature>
<gene>
    <name evidence="4" type="ORF">C884_02012</name>
</gene>
<feature type="domain" description="Rhodanese" evidence="3">
    <location>
        <begin position="26"/>
        <end position="136"/>
    </location>
</feature>
<dbReference type="CDD" id="cd01448">
    <property type="entry name" value="TST_Repeat_1"/>
    <property type="match status" value="1"/>
</dbReference>
<dbReference type="PROSITE" id="PS50206">
    <property type="entry name" value="RHODANESE_3"/>
    <property type="match status" value="2"/>
</dbReference>
<evidence type="ECO:0000313" key="4">
    <source>
        <dbReference type="EMBL" id="EME37098.1"/>
    </source>
</evidence>
<dbReference type="EMBL" id="ANHZ02000005">
    <property type="protein sequence ID" value="EME37098.1"/>
    <property type="molecule type" value="Genomic_DNA"/>
</dbReference>
<accession>M2XWA8</accession>
<dbReference type="SUPFAM" id="SSF52821">
    <property type="entry name" value="Rhodanese/Cell cycle control phosphatase"/>
    <property type="match status" value="2"/>
</dbReference>
<protein>
    <submittedName>
        <fullName evidence="4">Thiosulfate sulfurtransferase, rhodanese</fullName>
    </submittedName>
</protein>
<evidence type="ECO:0000256" key="2">
    <source>
        <dbReference type="ARBA" id="ARBA00022737"/>
    </source>
</evidence>
<dbReference type="SMART" id="SM00450">
    <property type="entry name" value="RHOD"/>
    <property type="match status" value="2"/>
</dbReference>
<dbReference type="AlphaFoldDB" id="M2XWA8"/>
<dbReference type="InterPro" id="IPR001763">
    <property type="entry name" value="Rhodanese-like_dom"/>
</dbReference>
<keyword evidence="1" id="KW-0808">Transferase</keyword>
<dbReference type="InterPro" id="IPR045078">
    <property type="entry name" value="TST/MPST-like"/>
</dbReference>
<dbReference type="STRING" id="71999.KPaMU14_12080"/>
<name>M2XWA8_9MICC</name>
<dbReference type="Proteomes" id="UP000009877">
    <property type="component" value="Unassembled WGS sequence"/>
</dbReference>
<proteinExistence type="predicted"/>
<dbReference type="Pfam" id="PF00581">
    <property type="entry name" value="Rhodanese"/>
    <property type="match status" value="2"/>
</dbReference>
<keyword evidence="5" id="KW-1185">Reference proteome</keyword>
<sequence length="288" mass="30409">MPDMDTARSEHLPQGPVVDADWLADHLDDVVVVDASIMGERGAATGIPGARRFDLDGPLSDQEADIPHTMLGADDFAQRLGELGIGDDAVVVAYDRQGLFSSARAWWMLRAAGVGTPYVLDGGLPAWIASGRPEGPLDDSPEPVAAPRVQLDPRAFTDADDVARRLAEHDGAVADARSAERFAGTAPEPRPRLRAGHMPGAVSLPFSELAPGGHLLPAAELDDLLQQRLGRRGPVAFSCGSGVSACVGALAAVAAGWEDRDLTIYDGSWSEWGRETEDPALRPVVRGS</sequence>